<proteinExistence type="predicted"/>
<keyword evidence="2" id="KW-0812">Transmembrane</keyword>
<feature type="transmembrane region" description="Helical" evidence="2">
    <location>
        <begin position="434"/>
        <end position="454"/>
    </location>
</feature>
<protein>
    <submittedName>
        <fullName evidence="3">ARAD1C26598p</fullName>
    </submittedName>
</protein>
<evidence type="ECO:0000256" key="2">
    <source>
        <dbReference type="SAM" id="Phobius"/>
    </source>
</evidence>
<reference evidence="3" key="2">
    <citation type="submission" date="2014-06" db="EMBL/GenBank/DDBJ databases">
        <title>The complete genome of Blastobotrys (Arxula) adeninivorans LS3 - a yeast of biotechnological interest.</title>
        <authorList>
            <person name="Kunze G."/>
            <person name="Gaillardin C."/>
            <person name="Czernicka M."/>
            <person name="Durrens P."/>
            <person name="Martin T."/>
            <person name="Boer E."/>
            <person name="Gabaldon T."/>
            <person name="Cruz J."/>
            <person name="Talla E."/>
            <person name="Marck C."/>
            <person name="Goffeau A."/>
            <person name="Barbe V."/>
            <person name="Baret P."/>
            <person name="Baronian K."/>
            <person name="Beier S."/>
            <person name="Bleykasten C."/>
            <person name="Bode R."/>
            <person name="Casaregola S."/>
            <person name="Despons L."/>
            <person name="Fairhead C."/>
            <person name="Giersberg M."/>
            <person name="Gierski P."/>
            <person name="Hahnel U."/>
            <person name="Hartmann A."/>
            <person name="Jankowska D."/>
            <person name="Jubin C."/>
            <person name="Jung P."/>
            <person name="Lafontaine I."/>
            <person name="Leh-Louis V."/>
            <person name="Lemaire M."/>
            <person name="Marcet-Houben M."/>
            <person name="Mascher M."/>
            <person name="Morel G."/>
            <person name="Richard G.-F."/>
            <person name="Riechen J."/>
            <person name="Sacerdot C."/>
            <person name="Sarkar A."/>
            <person name="Savel G."/>
            <person name="Schacherer J."/>
            <person name="Sherman D."/>
            <person name="Straub M.-L."/>
            <person name="Stein N."/>
            <person name="Thierry A."/>
            <person name="Trautwein-Schult A."/>
            <person name="Westhof E."/>
            <person name="Worch S."/>
            <person name="Dujon B."/>
            <person name="Souciet J.-L."/>
            <person name="Wincker P."/>
            <person name="Scholz U."/>
            <person name="Neuveglise N."/>
        </authorList>
    </citation>
    <scope>NUCLEOTIDE SEQUENCE</scope>
    <source>
        <strain evidence="3">LS3</strain>
    </source>
</reference>
<feature type="compositionally biased region" description="Polar residues" evidence="1">
    <location>
        <begin position="54"/>
        <end position="68"/>
    </location>
</feature>
<feature type="compositionally biased region" description="Basic and acidic residues" evidence="1">
    <location>
        <begin position="263"/>
        <end position="283"/>
    </location>
</feature>
<dbReference type="EMBL" id="HG937693">
    <property type="protein sequence ID" value="CDP35055.1"/>
    <property type="molecule type" value="Genomic_DNA"/>
</dbReference>
<feature type="region of interest" description="Disordered" evidence="1">
    <location>
        <begin position="31"/>
        <end position="424"/>
    </location>
</feature>
<feature type="compositionally biased region" description="Acidic residues" evidence="1">
    <location>
        <begin position="251"/>
        <end position="262"/>
    </location>
</feature>
<keyword evidence="2" id="KW-1133">Transmembrane helix</keyword>
<feature type="compositionally biased region" description="Low complexity" evidence="1">
    <location>
        <begin position="345"/>
        <end position="356"/>
    </location>
</feature>
<evidence type="ECO:0000256" key="1">
    <source>
        <dbReference type="SAM" id="MobiDB-lite"/>
    </source>
</evidence>
<dbReference type="AlphaFoldDB" id="A0A060T1Q6"/>
<evidence type="ECO:0000313" key="3">
    <source>
        <dbReference type="EMBL" id="CDP35055.1"/>
    </source>
</evidence>
<feature type="compositionally biased region" description="Acidic residues" evidence="1">
    <location>
        <begin position="357"/>
        <end position="370"/>
    </location>
</feature>
<reference evidence="3" key="1">
    <citation type="submission" date="2014-02" db="EMBL/GenBank/DDBJ databases">
        <authorList>
            <person name="Genoscope - CEA"/>
        </authorList>
    </citation>
    <scope>NUCLEOTIDE SEQUENCE</scope>
    <source>
        <strain evidence="3">LS3</strain>
    </source>
</reference>
<feature type="compositionally biased region" description="Acidic residues" evidence="1">
    <location>
        <begin position="318"/>
        <end position="336"/>
    </location>
</feature>
<gene>
    <name evidence="3" type="ORF">GNLVRS02_ARAD1C26598g</name>
</gene>
<sequence length="457" mass="49865">MELDSDISHTITLGSVKHKGRVIFQLQYWKDSPQTQNNWGEQDEQDEPVDENGRSSPSVDDNALSSEPDTPPEYENEVDVSVTIGGDAESRADEAKKPDAQEPEDKNVHKAQEDPAEGKAADNIDKLHINSILNPRPVSKTLFDDDSGDDGTDIWNTSASPFKINRNETRPSDANSPLQPISRIIESFGVQDDKDNFGSPLLANSQNLDWDANGSDSEPKPAPIIGVPVDESEDDIPITKARRASVKLPESDNEDQLQDEESGEKPDHVDRPDHGLAHSDKLAEAANPQEPIEPMGLEKPLESHVAEGPSSLLAMVQEPEDSDYSDDPDYPDDSEDSESRESDNSLDSLDHSSYFSESEESESDSESELEEPPKSIPAPRGLEVVVLDSDSASEGDLPQCLGKRKRESTDEPLAPSSDVRPTPRKRLRRLGTNLMIFTTGMLLGGVGTIAALIATGD</sequence>
<name>A0A060T1Q6_BLAAD</name>
<feature type="compositionally biased region" description="Basic and acidic residues" evidence="1">
    <location>
        <begin position="88"/>
        <end position="128"/>
    </location>
</feature>
<feature type="compositionally biased region" description="Acidic residues" evidence="1">
    <location>
        <begin position="41"/>
        <end position="50"/>
    </location>
</feature>
<keyword evidence="2" id="KW-0472">Membrane</keyword>
<organism evidence="3">
    <name type="scientific">Blastobotrys adeninivorans</name>
    <name type="common">Yeast</name>
    <name type="synonym">Arxula adeninivorans</name>
    <dbReference type="NCBI Taxonomy" id="409370"/>
    <lineage>
        <taxon>Eukaryota</taxon>
        <taxon>Fungi</taxon>
        <taxon>Dikarya</taxon>
        <taxon>Ascomycota</taxon>
        <taxon>Saccharomycotina</taxon>
        <taxon>Dipodascomycetes</taxon>
        <taxon>Dipodascales</taxon>
        <taxon>Trichomonascaceae</taxon>
        <taxon>Blastobotrys</taxon>
    </lineage>
</organism>
<accession>A0A060T1Q6</accession>